<proteinExistence type="predicted"/>
<dbReference type="PANTHER" id="PTHR30121:SF6">
    <property type="entry name" value="SLR6007 PROTEIN"/>
    <property type="match status" value="1"/>
</dbReference>
<keyword evidence="3" id="KW-1185">Reference proteome</keyword>
<sequence>MSRTEKTAGKVKLTAREKKAVDKAIRQAKGDGKPHTAQDSIPFEVIYPDGICKLPGKSYSKSLAFDDINYQLAQADDKTATFENLCDLYNYFDASVGVQLSLISQYVGREEFERSIEISDQGDSFDSIRKEYALMLKNQLSRGNNGLVKRKYLTLTIEAEDLKTARARLSRIEMDVLNLFKVIGAAAKPLNGKELLQVLHGLMHPDGESFSFEWDWLPKTGLSVKDYIAPSSFQFGNTRIFRMGKKLGAASFLQILAPELNDRMLADFMEAQDGLMVTLHIRSIDHNEAIKTIKRKITDLDAMKIAEQKKAVRAGYDMDIIPSDLATYGGEAKNLLRDLQSRNERMFLLTFLVVNLADTRQKLENNVFQSAGVAQKYNCALTRLDFCQEQGLMSSLPLGLNQVNIKRSLTTSSTAIFVPFTTQELFQGGEALYYGLNALSGNMIMADRKQLKNPNGLILGTPGSGKSFSAKREITNVFLVASKKDTIIVCDPEAEYAPLVNRLGGQVVKISPTSKDYVNPMDLNLNYSEDESPLALKSDFILSLCELIVGGKDGLQPIEKTIIDRAVTTVYRGYLADPRPENMPVLGDLYEEIQRQPELEAARIAAALELYVTGSLNIFNHRTNVDIQNRLVCFDIKELGKQLKKLGMLIIQDQVWGRVTENRELHANTWFYCDEFHLLLKEEQTAAYSVEIWKRFRKWGGVPTGATQNVKDLLSSPEIENIFGATR</sequence>
<accession>A0A7X2NPU7</accession>
<dbReference type="NCBIfam" id="NF045971">
    <property type="entry name" value="conju_CD1110"/>
    <property type="match status" value="1"/>
</dbReference>
<evidence type="ECO:0000259" key="1">
    <source>
        <dbReference type="Pfam" id="PF19044"/>
    </source>
</evidence>
<dbReference type="Gene3D" id="3.40.50.300">
    <property type="entry name" value="P-loop containing nucleotide triphosphate hydrolases"/>
    <property type="match status" value="1"/>
</dbReference>
<dbReference type="Gene3D" id="1.10.8.730">
    <property type="match status" value="1"/>
</dbReference>
<dbReference type="SUPFAM" id="SSF52540">
    <property type="entry name" value="P-loop containing nucleoside triphosphate hydrolases"/>
    <property type="match status" value="1"/>
</dbReference>
<dbReference type="Pfam" id="PF19044">
    <property type="entry name" value="P-loop_TraG"/>
    <property type="match status" value="1"/>
</dbReference>
<evidence type="ECO:0000313" key="3">
    <source>
        <dbReference type="Proteomes" id="UP000429958"/>
    </source>
</evidence>
<reference evidence="2 3" key="1">
    <citation type="submission" date="2019-08" db="EMBL/GenBank/DDBJ databases">
        <title>In-depth cultivation of the pig gut microbiome towards novel bacterial diversity and tailored functional studies.</title>
        <authorList>
            <person name="Wylensek D."/>
            <person name="Hitch T.C.A."/>
            <person name="Clavel T."/>
        </authorList>
    </citation>
    <scope>NUCLEOTIDE SEQUENCE [LARGE SCALE GENOMIC DNA]</scope>
    <source>
        <strain evidence="2 3">WCA-389-WT-23D1</strain>
    </source>
</reference>
<dbReference type="InterPro" id="IPR043964">
    <property type="entry name" value="P-loop_TraG"/>
</dbReference>
<feature type="domain" description="TraG P-loop" evidence="1">
    <location>
        <begin position="448"/>
        <end position="720"/>
    </location>
</feature>
<name>A0A7X2NPU7_9CLOT</name>
<protein>
    <submittedName>
        <fullName evidence="2">DUF87 domain-containing protein</fullName>
    </submittedName>
</protein>
<evidence type="ECO:0000313" key="2">
    <source>
        <dbReference type="EMBL" id="MSS38703.1"/>
    </source>
</evidence>
<dbReference type="Proteomes" id="UP000429958">
    <property type="component" value="Unassembled WGS sequence"/>
</dbReference>
<organism evidence="2 3">
    <name type="scientific">Clostridium porci</name>
    <dbReference type="NCBI Taxonomy" id="2605778"/>
    <lineage>
        <taxon>Bacteria</taxon>
        <taxon>Bacillati</taxon>
        <taxon>Bacillota</taxon>
        <taxon>Clostridia</taxon>
        <taxon>Eubacteriales</taxon>
        <taxon>Clostridiaceae</taxon>
        <taxon>Clostridium</taxon>
    </lineage>
</organism>
<dbReference type="InterPro" id="IPR051162">
    <property type="entry name" value="T4SS_component"/>
</dbReference>
<dbReference type="AlphaFoldDB" id="A0A7X2NPU7"/>
<gene>
    <name evidence="2" type="ORF">FYJ39_19925</name>
</gene>
<comment type="caution">
    <text evidence="2">The sequence shown here is derived from an EMBL/GenBank/DDBJ whole genome shotgun (WGS) entry which is preliminary data.</text>
</comment>
<dbReference type="PANTHER" id="PTHR30121">
    <property type="entry name" value="UNCHARACTERIZED PROTEIN YJGR-RELATED"/>
    <property type="match status" value="1"/>
</dbReference>
<dbReference type="EMBL" id="VUMD01000039">
    <property type="protein sequence ID" value="MSS38703.1"/>
    <property type="molecule type" value="Genomic_DNA"/>
</dbReference>
<dbReference type="InterPro" id="IPR027417">
    <property type="entry name" value="P-loop_NTPase"/>
</dbReference>